<evidence type="ECO:0000313" key="3">
    <source>
        <dbReference type="EMBL" id="PIN21541.1"/>
    </source>
</evidence>
<dbReference type="STRING" id="429701.A0A2G9HVJ6"/>
<dbReference type="AlphaFoldDB" id="A0A2G9HVJ6"/>
<feature type="compositionally biased region" description="Basic and acidic residues" evidence="1">
    <location>
        <begin position="349"/>
        <end position="363"/>
    </location>
</feature>
<dbReference type="Pfam" id="PF10358">
    <property type="entry name" value="NT-C2"/>
    <property type="match status" value="1"/>
</dbReference>
<name>A0A2G9HVJ6_9LAMI</name>
<comment type="caution">
    <text evidence="3">The sequence shown here is derived from an EMBL/GenBank/DDBJ whole genome shotgun (WGS) entry which is preliminary data.</text>
</comment>
<gene>
    <name evidence="3" type="ORF">CDL12_05751</name>
</gene>
<reference evidence="4" key="1">
    <citation type="journal article" date="2018" name="Gigascience">
        <title>Genome assembly of the Pink Ipe (Handroanthus impetiginosus, Bignoniaceae), a highly valued, ecologically keystone Neotropical timber forest tree.</title>
        <authorList>
            <person name="Silva-Junior O.B."/>
            <person name="Grattapaglia D."/>
            <person name="Novaes E."/>
            <person name="Collevatti R.G."/>
        </authorList>
    </citation>
    <scope>NUCLEOTIDE SEQUENCE [LARGE SCALE GENOMIC DNA]</scope>
    <source>
        <strain evidence="4">cv. UFG-1</strain>
    </source>
</reference>
<feature type="region of interest" description="Disordered" evidence="1">
    <location>
        <begin position="344"/>
        <end position="363"/>
    </location>
</feature>
<dbReference type="InterPro" id="IPR039614">
    <property type="entry name" value="PMI1-like"/>
</dbReference>
<accession>A0A2G9HVJ6</accession>
<dbReference type="InterPro" id="IPR019448">
    <property type="entry name" value="NT-C2"/>
</dbReference>
<protein>
    <recommendedName>
        <fullName evidence="2">C2 NT-type domain-containing protein</fullName>
    </recommendedName>
</protein>
<dbReference type="PANTHER" id="PTHR33414:SF10">
    <property type="entry name" value="PROTEIN PLASTID MOVEMENT IMPAIRED 1-RELATED 2"/>
    <property type="match status" value="1"/>
</dbReference>
<evidence type="ECO:0000256" key="1">
    <source>
        <dbReference type="SAM" id="MobiDB-lite"/>
    </source>
</evidence>
<dbReference type="Proteomes" id="UP000231279">
    <property type="component" value="Unassembled WGS sequence"/>
</dbReference>
<organism evidence="3 4">
    <name type="scientific">Handroanthus impetiginosus</name>
    <dbReference type="NCBI Taxonomy" id="429701"/>
    <lineage>
        <taxon>Eukaryota</taxon>
        <taxon>Viridiplantae</taxon>
        <taxon>Streptophyta</taxon>
        <taxon>Embryophyta</taxon>
        <taxon>Tracheophyta</taxon>
        <taxon>Spermatophyta</taxon>
        <taxon>Magnoliopsida</taxon>
        <taxon>eudicotyledons</taxon>
        <taxon>Gunneridae</taxon>
        <taxon>Pentapetalae</taxon>
        <taxon>asterids</taxon>
        <taxon>lamiids</taxon>
        <taxon>Lamiales</taxon>
        <taxon>Bignoniaceae</taxon>
        <taxon>Crescentiina</taxon>
        <taxon>Tabebuia alliance</taxon>
        <taxon>Handroanthus</taxon>
    </lineage>
</organism>
<evidence type="ECO:0000313" key="4">
    <source>
        <dbReference type="Proteomes" id="UP000231279"/>
    </source>
</evidence>
<feature type="domain" description="C2 NT-type" evidence="2">
    <location>
        <begin position="86"/>
        <end position="235"/>
    </location>
</feature>
<dbReference type="EMBL" id="NKXS01000928">
    <property type="protein sequence ID" value="PIN21541.1"/>
    <property type="molecule type" value="Genomic_DNA"/>
</dbReference>
<sequence length="1071" mass="119901">MSSRVESTMGDNEDFCSGYLLRDIEEISKALYLHKNLPKALSSSSDHHSDMATKTGKISKSKAIIQGSSHKDKKSSIWNWKPLKALTHIRNHRFNCCFFLNVHAIEGLPPNFNKLNLCVSWKWKGDVLQTHPAPVSVGVAEFEETLMHQCTVYASRTGHQNIAKYEPKIFSLHASVIEAPALDIGKHWIDLTRLLPLTLEELQGENRRSGKWTTSFRLTGEAAGAMLNASFGYSVLDSNSFEPGYFVKVPDFVGEGGLITSNHLADFDNSRISQPNKFGGFPTVSTQESQNQSSQLKFLNEIVPDRALELEQSIKLLYEKLDEGKVGNATDFDLLHESQKLKSGLLHDSAPRDSRHEHFRDTESTVTEQSVELSMMDQVGIEQQDSHQQGSQRFDSFAESVEWNSKLDINDHVQREGATDDAGFECNDRSVKEPTIEELDSVWYDTFTSRMQLDSLSDIKMFYEQENCSKTKVSYNKDKLSRLFSLDDIAESIENDFLNMLSIAQSPATIDCDSSPESPRDHLLREFEEDAMAWENLFLDTDLMAVQEESCSLAPLGYAILENADDLDLSFSIQEVERNNGSLMQSMRTSRNVKMLENLETESLMHEWGMDETTFQNSSQVSSSGFGSPIYVPAEEPLKLPSLGEGLGPIIRTRNGSFLRSMNPLVFRNAKNGARLTVQFSAPVVLPMAMGFTNMEILQFWASEGAEKMSTQAKKLMPLEDITGQTIQQVVSEAESSDSLYSCSTPEDMESEYASCENLVPMAITDIEGFLVDGLKIQSGMQDNEAPSRIKIHFSYNSASMGKTKVRESYGSEKASCLQILDVDELVKYSVSLEEWMRLDSGDFDSKANENVLKVLAAHCAKSIDLSSGQLIREDERVELLGRTCGVFGDNLWMALTVQLRDPLRNYEMVGSSMLALIHVKRVCSPEKSCNSNDADMDEKLVKEEIDFKRKQDLEKGIPRFKVLEAHLAGPNVSLANKQLWGTIRQHQSGSRWLLSSGMVTTKKHPISNSNAIIKPSSTIMRETLPGDVLWSISAHPQGESATWDEVVALNVHIRNPDIIFPNESSAHPHK</sequence>
<proteinExistence type="predicted"/>
<evidence type="ECO:0000259" key="2">
    <source>
        <dbReference type="PROSITE" id="PS51840"/>
    </source>
</evidence>
<dbReference type="PANTHER" id="PTHR33414">
    <property type="entry name" value="PROTEIN PLASTID MOVEMENT IMPAIRED 1-RELATED 1"/>
    <property type="match status" value="1"/>
</dbReference>
<keyword evidence="4" id="KW-1185">Reference proteome</keyword>
<dbReference type="Pfam" id="PF21745">
    <property type="entry name" value="PMI1_PMIR1-2_C"/>
    <property type="match status" value="2"/>
</dbReference>
<dbReference type="PROSITE" id="PS51840">
    <property type="entry name" value="C2_NT"/>
    <property type="match status" value="1"/>
</dbReference>
<dbReference type="InterPro" id="IPR048972">
    <property type="entry name" value="PMI1_PMIR1-2_C"/>
</dbReference>
<dbReference type="OrthoDB" id="2019483at2759"/>